<dbReference type="EMBL" id="DTHJ01000049">
    <property type="protein sequence ID" value="HHS62406.1"/>
    <property type="molecule type" value="Genomic_DNA"/>
</dbReference>
<accession>A0A7C6EJ52</accession>
<reference evidence="1" key="1">
    <citation type="journal article" date="2020" name="mSystems">
        <title>Genome- and Community-Level Interaction Insights into Carbon Utilization and Element Cycling Functions of Hydrothermarchaeota in Hydrothermal Sediment.</title>
        <authorList>
            <person name="Zhou Z."/>
            <person name="Liu Y."/>
            <person name="Xu W."/>
            <person name="Pan J."/>
            <person name="Luo Z.H."/>
            <person name="Li M."/>
        </authorList>
    </citation>
    <scope>NUCLEOTIDE SEQUENCE [LARGE SCALE GENOMIC DNA]</scope>
    <source>
        <strain evidence="1">SpSt-783</strain>
    </source>
</reference>
<protein>
    <submittedName>
        <fullName evidence="1">Uncharacterized protein</fullName>
    </submittedName>
</protein>
<organism evidence="1">
    <name type="scientific">candidate division WOR-3 bacterium</name>
    <dbReference type="NCBI Taxonomy" id="2052148"/>
    <lineage>
        <taxon>Bacteria</taxon>
        <taxon>Bacteria division WOR-3</taxon>
    </lineage>
</organism>
<sequence>MVPVHLFEIKMLDGSRYRGEIAYKDDKMIVLRLSDSCDSEIGIKIRLFYNGIMSIQELGWCRRLSKSVREN</sequence>
<comment type="caution">
    <text evidence="1">The sequence shown here is derived from an EMBL/GenBank/DDBJ whole genome shotgun (WGS) entry which is preliminary data.</text>
</comment>
<name>A0A7C6EJ52_UNCW3</name>
<gene>
    <name evidence="1" type="ORF">ENV70_02150</name>
</gene>
<evidence type="ECO:0000313" key="1">
    <source>
        <dbReference type="EMBL" id="HHS62406.1"/>
    </source>
</evidence>
<proteinExistence type="predicted"/>
<dbReference type="AlphaFoldDB" id="A0A7C6EJ52"/>